<dbReference type="InterPro" id="IPR032623">
    <property type="entry name" value="FecR_N"/>
</dbReference>
<reference evidence="2 3" key="1">
    <citation type="submission" date="2017-12" db="EMBL/GenBank/DDBJ databases">
        <title>The genome sequence of Caulobacter flavus CGMCC1 15093.</title>
        <authorList>
            <person name="Gao J."/>
            <person name="Mao X."/>
            <person name="Sun J."/>
        </authorList>
    </citation>
    <scope>NUCLEOTIDE SEQUENCE [LARGE SCALE GENOMIC DNA]</scope>
    <source>
        <strain evidence="2 3">CGMCC1 15093</strain>
    </source>
</reference>
<comment type="caution">
    <text evidence="2">The sequence shown here is derived from an EMBL/GenBank/DDBJ whole genome shotgun (WGS) entry which is preliminary data.</text>
</comment>
<gene>
    <name evidence="2" type="ORF">CFHF_18595</name>
</gene>
<evidence type="ECO:0000313" key="3">
    <source>
        <dbReference type="Proteomes" id="UP000234483"/>
    </source>
</evidence>
<evidence type="ECO:0000259" key="1">
    <source>
        <dbReference type="Pfam" id="PF16220"/>
    </source>
</evidence>
<feature type="domain" description="FecR N-terminal" evidence="1">
    <location>
        <begin position="6"/>
        <end position="42"/>
    </location>
</feature>
<sequence>MERESLSWVNRLHSGAFSVEDADAFRRWRSSDPANEAAFVEAIRFRRRVGEMLRSARQD</sequence>
<proteinExistence type="predicted"/>
<dbReference type="RefSeq" id="WP_082769626.1">
    <property type="nucleotide sequence ID" value="NZ_PJRQ01000040.1"/>
</dbReference>
<protein>
    <submittedName>
        <fullName evidence="2">DUF4880 domain-containing protein</fullName>
    </submittedName>
</protein>
<dbReference type="AlphaFoldDB" id="A0A2N5CPR3"/>
<evidence type="ECO:0000313" key="2">
    <source>
        <dbReference type="EMBL" id="PLR09151.1"/>
    </source>
</evidence>
<dbReference type="Proteomes" id="UP000234483">
    <property type="component" value="Unassembled WGS sequence"/>
</dbReference>
<accession>A0A2N5CPR3</accession>
<organism evidence="2 3">
    <name type="scientific">Caulobacter flavus</name>
    <dbReference type="NCBI Taxonomy" id="1679497"/>
    <lineage>
        <taxon>Bacteria</taxon>
        <taxon>Pseudomonadati</taxon>
        <taxon>Pseudomonadota</taxon>
        <taxon>Alphaproteobacteria</taxon>
        <taxon>Caulobacterales</taxon>
        <taxon>Caulobacteraceae</taxon>
        <taxon>Caulobacter</taxon>
    </lineage>
</organism>
<dbReference type="Pfam" id="PF16220">
    <property type="entry name" value="DUF4880"/>
    <property type="match status" value="1"/>
</dbReference>
<dbReference type="EMBL" id="PJRQ01000040">
    <property type="protein sequence ID" value="PLR09151.1"/>
    <property type="molecule type" value="Genomic_DNA"/>
</dbReference>
<name>A0A2N5CPR3_9CAUL</name>